<dbReference type="AlphaFoldDB" id="A0A4R5XE24"/>
<gene>
    <name evidence="1" type="ORF">BD410DRAFT_779714</name>
</gene>
<keyword evidence="2" id="KW-1185">Reference proteome</keyword>
<reference evidence="1 2" key="1">
    <citation type="submission" date="2018-06" db="EMBL/GenBank/DDBJ databases">
        <title>A transcriptomic atlas of mushroom development highlights an independent origin of complex multicellularity.</title>
        <authorList>
            <consortium name="DOE Joint Genome Institute"/>
            <person name="Krizsan K."/>
            <person name="Almasi E."/>
            <person name="Merenyi Z."/>
            <person name="Sahu N."/>
            <person name="Viragh M."/>
            <person name="Koszo T."/>
            <person name="Mondo S."/>
            <person name="Kiss B."/>
            <person name="Balint B."/>
            <person name="Kues U."/>
            <person name="Barry K."/>
            <person name="Hegedus J.C."/>
            <person name="Henrissat B."/>
            <person name="Johnson J."/>
            <person name="Lipzen A."/>
            <person name="Ohm R."/>
            <person name="Nagy I."/>
            <person name="Pangilinan J."/>
            <person name="Yan J."/>
            <person name="Xiong Y."/>
            <person name="Grigoriev I.V."/>
            <person name="Hibbett D.S."/>
            <person name="Nagy L.G."/>
        </authorList>
    </citation>
    <scope>NUCLEOTIDE SEQUENCE [LARGE SCALE GENOMIC DNA]</scope>
    <source>
        <strain evidence="1 2">SZMC22713</strain>
    </source>
</reference>
<proteinExistence type="predicted"/>
<dbReference type="Proteomes" id="UP000294933">
    <property type="component" value="Unassembled WGS sequence"/>
</dbReference>
<dbReference type="EMBL" id="ML170156">
    <property type="protein sequence ID" value="TDL29330.1"/>
    <property type="molecule type" value="Genomic_DNA"/>
</dbReference>
<organism evidence="1 2">
    <name type="scientific">Rickenella mellea</name>
    <dbReference type="NCBI Taxonomy" id="50990"/>
    <lineage>
        <taxon>Eukaryota</taxon>
        <taxon>Fungi</taxon>
        <taxon>Dikarya</taxon>
        <taxon>Basidiomycota</taxon>
        <taxon>Agaricomycotina</taxon>
        <taxon>Agaricomycetes</taxon>
        <taxon>Hymenochaetales</taxon>
        <taxon>Rickenellaceae</taxon>
        <taxon>Rickenella</taxon>
    </lineage>
</organism>
<dbReference type="VEuPathDB" id="FungiDB:BD410DRAFT_779714"/>
<dbReference type="OrthoDB" id="5597211at2759"/>
<accession>A0A4R5XE24</accession>
<protein>
    <submittedName>
        <fullName evidence="1">Uncharacterized protein</fullName>
    </submittedName>
</protein>
<sequence>MATAVLSRRTTATFRGHVRNFCRRMSSVSPTPVHERSPAMVLTDEKKRKLISLFHQADSFITPETLSSRIDQEFVLKRKIDHTVADSKDEDESFKNLQHHLEDQRDRPKVGSVTVMNGMQSGDRLWHLRPTRRIKRVRAALYGVDENENRAGLEVVEEKRMAGGSWSKKTGA</sequence>
<evidence type="ECO:0000313" key="1">
    <source>
        <dbReference type="EMBL" id="TDL29330.1"/>
    </source>
</evidence>
<name>A0A4R5XE24_9AGAM</name>
<evidence type="ECO:0000313" key="2">
    <source>
        <dbReference type="Proteomes" id="UP000294933"/>
    </source>
</evidence>